<evidence type="ECO:0000313" key="2">
    <source>
        <dbReference type="Proteomes" id="UP000035199"/>
    </source>
</evidence>
<dbReference type="STRING" id="571915.CMUST_07405"/>
<sequence length="1043" mass="113583">MPHTPTTTNAHTIFNHLGWNNATLADTPHLPLGTLKQQETARHELTNTHIDFRNHNLVIFATRLGIPPRRVIEIASQIPSDILAAVIAEHGDQYCHKFITEACTSGSRIGEHGVSWFGTAAVDALLRLAESDPDVVVPALSNVEYMKDWAVVAARSLEPDAVAATPRKHERVVPQELITSTLARHVRAGFELGLAATGPFSTVVSAGYRGGWLGREETIAYICQALSMVNRPGDIKRWVQCLTGDIEIADAEIYAQRQVLSTCIATGQPVVVEKLGVPLIRTVSDSELVDIALPALYTKTKKAQKLVIAALKSRVKPAYETVQPLVERLREVAEGSSLLEQWGIGSGTFAASAHDAPTFIWRDAPALWKIPRFAPIPATSEQIARILPLVVAAQQPLSTTRGSFGDGTTEKFVLACHRLAATDPEALRRVVAGVPAELFDDILRQWADGCLEIPRSFRKLSLIDARLIALLNAANQLPCVLSEPSYEDLSITFDDLLNRLKLYETRNQPVAEADLATALSRLIIPESVMELPELEIRVMNLSGEILHPTVGTVLKNYLADPFVEPALDYQQPEVKKRPKSLRTEPDGIAPNYFFYATPQLFPRWQYAHLGGLHAHSPAAPIIAGQLAFRATELHPAAAINFIGSCRSHPEIIDTLHTAWQRGLINIATMDATYLDWKPELTNLQALAATLIDIAEADMVALSWFALDAVVTKAVTTHSRIPAGLTDIIDAMATLCPSVKAAVADATAPQTVLAVPGLRALAAKTGNAKAITTARNVVDTLGPILTDDSPMPLGSHLDDTEYEQLWSPRKTPEITDSLVVEVTESGVITLSFPADPATYYHIRSVPTLGAVVLDQSYPSTSKTQRKTGSFIYWDGEAIQHEPAKQFNGFLYHKNTGAPKSLPPSLVAIYLAEQGTEKWNDETWQLLSTLATTGGIAVSAVQNAVRICSQHPAWNPAILAEKTVHNPKLMPVFWPLLLEALPATNPRNTNRILEVIATSHTTLMEATRRGLIPLSSWDGVRQLALTGTPKNKAKAQELVAALPPA</sequence>
<accession>A0A0G3GZ63</accession>
<dbReference type="PATRIC" id="fig|571915.4.peg.1582"/>
<dbReference type="EMBL" id="CP011542">
    <property type="protein sequence ID" value="AKK05810.1"/>
    <property type="molecule type" value="Genomic_DNA"/>
</dbReference>
<organism evidence="1 2">
    <name type="scientific">Corynebacterium mustelae</name>
    <dbReference type="NCBI Taxonomy" id="571915"/>
    <lineage>
        <taxon>Bacteria</taxon>
        <taxon>Bacillati</taxon>
        <taxon>Actinomycetota</taxon>
        <taxon>Actinomycetes</taxon>
        <taxon>Mycobacteriales</taxon>
        <taxon>Corynebacteriaceae</taxon>
        <taxon>Corynebacterium</taxon>
    </lineage>
</organism>
<dbReference type="Proteomes" id="UP000035199">
    <property type="component" value="Chromosome"/>
</dbReference>
<evidence type="ECO:0000313" key="1">
    <source>
        <dbReference type="EMBL" id="AKK05810.1"/>
    </source>
</evidence>
<gene>
    <name evidence="1" type="ORF">CMUST_07405</name>
</gene>
<keyword evidence="2" id="KW-1185">Reference proteome</keyword>
<name>A0A0G3GZ63_9CORY</name>
<dbReference type="RefSeq" id="WP_047261949.1">
    <property type="nucleotide sequence ID" value="NZ_CP011542.1"/>
</dbReference>
<dbReference type="OrthoDB" id="3245799at2"/>
<proteinExistence type="predicted"/>
<dbReference type="KEGG" id="cmv:CMUST_07405"/>
<protein>
    <submittedName>
        <fullName evidence="1">Uncharacterized protein</fullName>
    </submittedName>
</protein>
<reference evidence="2" key="2">
    <citation type="submission" date="2015-05" db="EMBL/GenBank/DDBJ databases">
        <title>Complete genome sequence of Corynebacterium mustelae DSM 45274, isolated from various tissues of a male ferret with lethal sepsis.</title>
        <authorList>
            <person name="Ruckert C."/>
            <person name="Albersmeier A."/>
            <person name="Winkler A."/>
            <person name="Tauch A."/>
        </authorList>
    </citation>
    <scope>NUCLEOTIDE SEQUENCE [LARGE SCALE GENOMIC DNA]</scope>
    <source>
        <strain evidence="2">DSM 45274</strain>
    </source>
</reference>
<dbReference type="AlphaFoldDB" id="A0A0G3GZ63"/>
<reference evidence="1 2" key="1">
    <citation type="journal article" date="2015" name="Genome Announc.">
        <title>Complete Genome Sequence of the Type Strain Corynebacterium mustelae DSM 45274, Isolated from Various Tissues of a Male Ferret with Lethal Sepsis.</title>
        <authorList>
            <person name="Ruckert C."/>
            <person name="Eimer J."/>
            <person name="Winkler A."/>
            <person name="Tauch A."/>
        </authorList>
    </citation>
    <scope>NUCLEOTIDE SEQUENCE [LARGE SCALE GENOMIC DNA]</scope>
    <source>
        <strain evidence="1 2">DSM 45274</strain>
    </source>
</reference>